<accession>A0ABU3DIV4</accession>
<reference evidence="3 4" key="1">
    <citation type="submission" date="2023-09" db="EMBL/GenBank/DDBJ databases">
        <authorList>
            <person name="Rey-Velasco X."/>
        </authorList>
    </citation>
    <scope>NUCLEOTIDE SEQUENCE [LARGE SCALE GENOMIC DNA]</scope>
    <source>
        <strain evidence="3 4">F158</strain>
    </source>
</reference>
<feature type="transmembrane region" description="Helical" evidence="1">
    <location>
        <begin position="77"/>
        <end position="94"/>
    </location>
</feature>
<feature type="transmembrane region" description="Helical" evidence="1">
    <location>
        <begin position="124"/>
        <end position="145"/>
    </location>
</feature>
<evidence type="ECO:0000256" key="1">
    <source>
        <dbReference type="SAM" id="Phobius"/>
    </source>
</evidence>
<name>A0ABU3DIV4_9RHOB</name>
<keyword evidence="1" id="KW-0812">Transmembrane</keyword>
<dbReference type="InterPro" id="IPR009936">
    <property type="entry name" value="DUF1468"/>
</dbReference>
<evidence type="ECO:0000313" key="3">
    <source>
        <dbReference type="EMBL" id="MDT0683659.1"/>
    </source>
</evidence>
<evidence type="ECO:0000259" key="2">
    <source>
        <dbReference type="Pfam" id="PF07331"/>
    </source>
</evidence>
<organism evidence="3 4">
    <name type="scientific">Tropicimonas omnivorans</name>
    <dbReference type="NCBI Taxonomy" id="3075590"/>
    <lineage>
        <taxon>Bacteria</taxon>
        <taxon>Pseudomonadati</taxon>
        <taxon>Pseudomonadota</taxon>
        <taxon>Alphaproteobacteria</taxon>
        <taxon>Rhodobacterales</taxon>
        <taxon>Roseobacteraceae</taxon>
        <taxon>Tropicimonas</taxon>
    </lineage>
</organism>
<dbReference type="Proteomes" id="UP001265259">
    <property type="component" value="Unassembled WGS sequence"/>
</dbReference>
<dbReference type="RefSeq" id="WP_311692412.1">
    <property type="nucleotide sequence ID" value="NZ_JAVRHL010000003.1"/>
</dbReference>
<keyword evidence="1" id="KW-0472">Membrane</keyword>
<sequence length="155" mass="16246">MRIADRLFGPLLAAFGLAVLWGAAQLPRVPGVRFGGELMPTIYGIALIVFGGIIFLTGLREGGPALDADEWRGRGRAGLAAAWSLAGLLLGMVLFQPLGFPLFGMLFVAVMMGLMGARPLTILIVAPVFVLTLYLTFSGVLRVSLPAGPLGAILP</sequence>
<evidence type="ECO:0000313" key="4">
    <source>
        <dbReference type="Proteomes" id="UP001265259"/>
    </source>
</evidence>
<feature type="transmembrane region" description="Helical" evidence="1">
    <location>
        <begin position="38"/>
        <end position="56"/>
    </location>
</feature>
<dbReference type="Pfam" id="PF07331">
    <property type="entry name" value="TctB"/>
    <property type="match status" value="1"/>
</dbReference>
<protein>
    <submittedName>
        <fullName evidence="3">Tripartite tricarboxylate transporter TctB family protein</fullName>
    </submittedName>
</protein>
<gene>
    <name evidence="3" type="ORF">RM543_13275</name>
</gene>
<keyword evidence="4" id="KW-1185">Reference proteome</keyword>
<comment type="caution">
    <text evidence="3">The sequence shown here is derived from an EMBL/GenBank/DDBJ whole genome shotgun (WGS) entry which is preliminary data.</text>
</comment>
<feature type="domain" description="DUF1468" evidence="2">
    <location>
        <begin position="7"/>
        <end position="146"/>
    </location>
</feature>
<proteinExistence type="predicted"/>
<keyword evidence="1" id="KW-1133">Transmembrane helix</keyword>
<dbReference type="EMBL" id="JAVRHL010000003">
    <property type="protein sequence ID" value="MDT0683659.1"/>
    <property type="molecule type" value="Genomic_DNA"/>
</dbReference>